<gene>
    <name evidence="2" type="ORF">IB286_03320</name>
</gene>
<dbReference type="Pfam" id="PF04287">
    <property type="entry name" value="DUF446"/>
    <property type="match status" value="1"/>
</dbReference>
<dbReference type="InterPro" id="IPR007384">
    <property type="entry name" value="UCP006257"/>
</dbReference>
<dbReference type="GO" id="GO:0044010">
    <property type="term" value="P:single-species biofilm formation"/>
    <property type="evidence" value="ECO:0007669"/>
    <property type="project" value="TreeGrafter"/>
</dbReference>
<comment type="caution">
    <text evidence="2">The sequence shown here is derived from an EMBL/GenBank/DDBJ whole genome shotgun (WGS) entry which is preliminary data.</text>
</comment>
<feature type="domain" description="YqcC-like" evidence="1">
    <location>
        <begin position="1"/>
        <end position="86"/>
    </location>
</feature>
<evidence type="ECO:0000313" key="3">
    <source>
        <dbReference type="Proteomes" id="UP000610558"/>
    </source>
</evidence>
<keyword evidence="3" id="KW-1185">Reference proteome</keyword>
<dbReference type="PIRSF" id="PIRSF006257">
    <property type="entry name" value="UCP006257"/>
    <property type="match status" value="1"/>
</dbReference>
<dbReference type="PANTHER" id="PTHR39586:SF1">
    <property type="entry name" value="CYTOPLASMIC PROTEIN"/>
    <property type="match status" value="1"/>
</dbReference>
<evidence type="ECO:0000313" key="2">
    <source>
        <dbReference type="EMBL" id="MBD2858024.1"/>
    </source>
</evidence>
<dbReference type="SUPFAM" id="SSF158452">
    <property type="entry name" value="YqcC-like"/>
    <property type="match status" value="1"/>
</dbReference>
<dbReference type="PANTHER" id="PTHR39586">
    <property type="entry name" value="CYTOPLASMIC PROTEIN-RELATED"/>
    <property type="match status" value="1"/>
</dbReference>
<proteinExistence type="predicted"/>
<protein>
    <submittedName>
        <fullName evidence="2">YqcC family protein</fullName>
    </submittedName>
</protein>
<dbReference type="EMBL" id="JACXLD010000001">
    <property type="protein sequence ID" value="MBD2858024.1"/>
    <property type="molecule type" value="Genomic_DNA"/>
</dbReference>
<dbReference type="Gene3D" id="1.20.1440.40">
    <property type="entry name" value="YqcC-like"/>
    <property type="match status" value="1"/>
</dbReference>
<accession>A0A927BZP5</accession>
<sequence>MRRIGHWDSESPSPEALRSEQPFAVDALEFYQWLQFIFIPRLRFLLEGKHALPDRCGITPMAEEYYRAKQLPVSGLLSALSEIDRLLNGPA</sequence>
<dbReference type="InterPro" id="IPR023376">
    <property type="entry name" value="YqcC-like_dom"/>
</dbReference>
<organism evidence="2 3">
    <name type="scientific">Spongiibacter pelagi</name>
    <dbReference type="NCBI Taxonomy" id="2760804"/>
    <lineage>
        <taxon>Bacteria</taxon>
        <taxon>Pseudomonadati</taxon>
        <taxon>Pseudomonadota</taxon>
        <taxon>Gammaproteobacteria</taxon>
        <taxon>Cellvibrionales</taxon>
        <taxon>Spongiibacteraceae</taxon>
        <taxon>Spongiibacter</taxon>
    </lineage>
</organism>
<evidence type="ECO:0000259" key="1">
    <source>
        <dbReference type="Pfam" id="PF04287"/>
    </source>
</evidence>
<dbReference type="InterPro" id="IPR036814">
    <property type="entry name" value="YqcC-like_sf"/>
</dbReference>
<reference evidence="2" key="1">
    <citation type="submission" date="2020-09" db="EMBL/GenBank/DDBJ databases">
        <authorList>
            <person name="Yoon J.-W."/>
        </authorList>
    </citation>
    <scope>NUCLEOTIDE SEQUENCE</scope>
    <source>
        <strain evidence="2">KMU-158</strain>
    </source>
</reference>
<dbReference type="AlphaFoldDB" id="A0A927BZP5"/>
<name>A0A927BZP5_9GAMM</name>
<dbReference type="Proteomes" id="UP000610558">
    <property type="component" value="Unassembled WGS sequence"/>
</dbReference>